<dbReference type="PANTHER" id="PTHR23501:SF12">
    <property type="entry name" value="MAJOR FACILITATOR SUPERFAMILY (MFS) PROFILE DOMAIN-CONTAINING PROTEIN-RELATED"/>
    <property type="match status" value="1"/>
</dbReference>
<comment type="subcellular location">
    <subcellularLocation>
        <location evidence="1">Membrane</location>
        <topology evidence="1">Multi-pass membrane protein</topology>
    </subcellularLocation>
</comment>
<protein>
    <submittedName>
        <fullName evidence="10">Major facilitator superfamily transporter</fullName>
    </submittedName>
</protein>
<gene>
    <name evidence="10" type="ORF">N7494_001773</name>
</gene>
<feature type="transmembrane region" description="Helical" evidence="8">
    <location>
        <begin position="100"/>
        <end position="119"/>
    </location>
</feature>
<evidence type="ECO:0000256" key="6">
    <source>
        <dbReference type="ARBA" id="ARBA00023136"/>
    </source>
</evidence>
<feature type="region of interest" description="Disordered" evidence="7">
    <location>
        <begin position="1"/>
        <end position="44"/>
    </location>
</feature>
<keyword evidence="4 8" id="KW-0812">Transmembrane</keyword>
<feature type="transmembrane region" description="Helical" evidence="8">
    <location>
        <begin position="156"/>
        <end position="177"/>
    </location>
</feature>
<feature type="transmembrane region" description="Helical" evidence="8">
    <location>
        <begin position="189"/>
        <end position="209"/>
    </location>
</feature>
<comment type="caution">
    <text evidence="10">The sequence shown here is derived from an EMBL/GenBank/DDBJ whole genome shotgun (WGS) entry which is preliminary data.</text>
</comment>
<organism evidence="10 11">
    <name type="scientific">Penicillium frequentans</name>
    <dbReference type="NCBI Taxonomy" id="3151616"/>
    <lineage>
        <taxon>Eukaryota</taxon>
        <taxon>Fungi</taxon>
        <taxon>Dikarya</taxon>
        <taxon>Ascomycota</taxon>
        <taxon>Pezizomycotina</taxon>
        <taxon>Eurotiomycetes</taxon>
        <taxon>Eurotiomycetidae</taxon>
        <taxon>Eurotiales</taxon>
        <taxon>Aspergillaceae</taxon>
        <taxon>Penicillium</taxon>
    </lineage>
</organism>
<proteinExistence type="inferred from homology"/>
<dbReference type="InterPro" id="IPR011701">
    <property type="entry name" value="MFS"/>
</dbReference>
<evidence type="ECO:0000313" key="11">
    <source>
        <dbReference type="Proteomes" id="UP001220324"/>
    </source>
</evidence>
<accession>A0AAD6D4T4</accession>
<evidence type="ECO:0000313" key="10">
    <source>
        <dbReference type="EMBL" id="KAJ5552395.1"/>
    </source>
</evidence>
<sequence>MSSSPQDLSSTEKNHNNSALPSTDASEIFKNNEGKSPAQLQASGPDDKARFLELRNGLAGWQWSLFHLIVFFGAAISGYDVSNVSTIQLSIYQAFGRIDLLPWIVTAFSLGVSATSPTIDRIMKLVDLKWFTLSCWTVFIVATAVCGASPTIEGIIVGRIILGVAGGGCYLSLLSYSTILARPTEHARLTGLLGMGYAVGLFLGPVIGGSFAQNKHATWRWAFYIGIPYSGIIMVLICFVFPNVRLRPQEEIGKGLLQIDWVGAFLHAATLTLFDAACIFSGSTLSWRSGVIALWVMFGVVTIVYTIQQAFSLFTDPAKRILPIGVLSTRTGFLVMSASFCACSGYGPCTCSPYIGVYIAGAIGCGMLLPVVRRYAVLYLLGGILIAAGAGSMMSVNANTSLSQTMGISAILGFGVGLTMQLGVTVLALALPANIRMDNSITMTLTIYTGTTVSLAIAGCIFQNIGFGFLSDALQGSNLSNSQIHNALAGHESPVWAMLDPEALDDAISAVTKAIIRLFYISTVGGALMAIFALIMKWEALDFKHTKAETERGSQQAS</sequence>
<feature type="transmembrane region" description="Helical" evidence="8">
    <location>
        <begin position="514"/>
        <end position="535"/>
    </location>
</feature>
<evidence type="ECO:0000256" key="2">
    <source>
        <dbReference type="ARBA" id="ARBA00007520"/>
    </source>
</evidence>
<dbReference type="PANTHER" id="PTHR23501">
    <property type="entry name" value="MAJOR FACILITATOR SUPERFAMILY"/>
    <property type="match status" value="1"/>
</dbReference>
<name>A0AAD6D4T4_9EURO</name>
<feature type="compositionally biased region" description="Polar residues" evidence="7">
    <location>
        <begin position="16"/>
        <end position="25"/>
    </location>
</feature>
<evidence type="ECO:0000259" key="9">
    <source>
        <dbReference type="PROSITE" id="PS50850"/>
    </source>
</evidence>
<dbReference type="AlphaFoldDB" id="A0AAD6D4T4"/>
<dbReference type="GO" id="GO:0005886">
    <property type="term" value="C:plasma membrane"/>
    <property type="evidence" value="ECO:0007669"/>
    <property type="project" value="TreeGrafter"/>
</dbReference>
<dbReference type="InterPro" id="IPR036259">
    <property type="entry name" value="MFS_trans_sf"/>
</dbReference>
<feature type="transmembrane region" description="Helical" evidence="8">
    <location>
        <begin position="131"/>
        <end position="150"/>
    </location>
</feature>
<feature type="domain" description="Major facilitator superfamily (MFS) profile" evidence="9">
    <location>
        <begin position="66"/>
        <end position="541"/>
    </location>
</feature>
<keyword evidence="5 8" id="KW-1133">Transmembrane helix</keyword>
<keyword evidence="6 8" id="KW-0472">Membrane</keyword>
<dbReference type="SUPFAM" id="SSF103473">
    <property type="entry name" value="MFS general substrate transporter"/>
    <property type="match status" value="1"/>
</dbReference>
<evidence type="ECO:0000256" key="3">
    <source>
        <dbReference type="ARBA" id="ARBA00022448"/>
    </source>
</evidence>
<feature type="transmembrane region" description="Helical" evidence="8">
    <location>
        <begin position="261"/>
        <end position="286"/>
    </location>
</feature>
<feature type="transmembrane region" description="Helical" evidence="8">
    <location>
        <begin position="377"/>
        <end position="396"/>
    </location>
</feature>
<feature type="transmembrane region" description="Helical" evidence="8">
    <location>
        <begin position="292"/>
        <end position="314"/>
    </location>
</feature>
<evidence type="ECO:0000256" key="1">
    <source>
        <dbReference type="ARBA" id="ARBA00004141"/>
    </source>
</evidence>
<keyword evidence="11" id="KW-1185">Reference proteome</keyword>
<dbReference type="Proteomes" id="UP001220324">
    <property type="component" value="Unassembled WGS sequence"/>
</dbReference>
<evidence type="ECO:0000256" key="7">
    <source>
        <dbReference type="SAM" id="MobiDB-lite"/>
    </source>
</evidence>
<feature type="transmembrane region" description="Helical" evidence="8">
    <location>
        <begin position="445"/>
        <end position="470"/>
    </location>
</feature>
<feature type="transmembrane region" description="Helical" evidence="8">
    <location>
        <begin position="353"/>
        <end position="372"/>
    </location>
</feature>
<dbReference type="EMBL" id="JAQIZZ010000002">
    <property type="protein sequence ID" value="KAJ5552395.1"/>
    <property type="molecule type" value="Genomic_DNA"/>
</dbReference>
<evidence type="ECO:0000256" key="4">
    <source>
        <dbReference type="ARBA" id="ARBA00022692"/>
    </source>
</evidence>
<dbReference type="Pfam" id="PF07690">
    <property type="entry name" value="MFS_1"/>
    <property type="match status" value="1"/>
</dbReference>
<feature type="transmembrane region" description="Helical" evidence="8">
    <location>
        <begin position="221"/>
        <end position="241"/>
    </location>
</feature>
<comment type="similarity">
    <text evidence="2">Belongs to the major facilitator superfamily. TCR/Tet family.</text>
</comment>
<evidence type="ECO:0000256" key="5">
    <source>
        <dbReference type="ARBA" id="ARBA00022989"/>
    </source>
</evidence>
<feature type="transmembrane region" description="Helical" evidence="8">
    <location>
        <begin position="408"/>
        <end position="433"/>
    </location>
</feature>
<evidence type="ECO:0000256" key="8">
    <source>
        <dbReference type="SAM" id="Phobius"/>
    </source>
</evidence>
<dbReference type="InterPro" id="IPR020846">
    <property type="entry name" value="MFS_dom"/>
</dbReference>
<dbReference type="GO" id="GO:0022857">
    <property type="term" value="F:transmembrane transporter activity"/>
    <property type="evidence" value="ECO:0007669"/>
    <property type="project" value="InterPro"/>
</dbReference>
<feature type="transmembrane region" description="Helical" evidence="8">
    <location>
        <begin position="58"/>
        <end position="80"/>
    </location>
</feature>
<dbReference type="PROSITE" id="PS50850">
    <property type="entry name" value="MFS"/>
    <property type="match status" value="1"/>
</dbReference>
<keyword evidence="3" id="KW-0813">Transport</keyword>
<feature type="transmembrane region" description="Helical" evidence="8">
    <location>
        <begin position="321"/>
        <end position="347"/>
    </location>
</feature>
<reference evidence="10 11" key="1">
    <citation type="journal article" date="2023" name="IMA Fungus">
        <title>Comparative genomic study of the Penicillium genus elucidates a diverse pangenome and 15 lateral gene transfer events.</title>
        <authorList>
            <person name="Petersen C."/>
            <person name="Sorensen T."/>
            <person name="Nielsen M.R."/>
            <person name="Sondergaard T.E."/>
            <person name="Sorensen J.L."/>
            <person name="Fitzpatrick D.A."/>
            <person name="Frisvad J.C."/>
            <person name="Nielsen K.L."/>
        </authorList>
    </citation>
    <scope>NUCLEOTIDE SEQUENCE [LARGE SCALE GENOMIC DNA]</scope>
    <source>
        <strain evidence="10 11">IBT 35679</strain>
    </source>
</reference>
<dbReference type="Gene3D" id="1.20.1250.20">
    <property type="entry name" value="MFS general substrate transporter like domains"/>
    <property type="match status" value="1"/>
</dbReference>